<feature type="compositionally biased region" description="Polar residues" evidence="1">
    <location>
        <begin position="154"/>
        <end position="167"/>
    </location>
</feature>
<reference evidence="3 4" key="1">
    <citation type="journal article" date="2024" name="Nat. Commun.">
        <title>Phylogenomics reveals the evolutionary origins of lichenization in chlorophyte algae.</title>
        <authorList>
            <person name="Puginier C."/>
            <person name="Libourel C."/>
            <person name="Otte J."/>
            <person name="Skaloud P."/>
            <person name="Haon M."/>
            <person name="Grisel S."/>
            <person name="Petersen M."/>
            <person name="Berrin J.G."/>
            <person name="Delaux P.M."/>
            <person name="Dal Grande F."/>
            <person name="Keller J."/>
        </authorList>
    </citation>
    <scope>NUCLEOTIDE SEQUENCE [LARGE SCALE GENOMIC DNA]</scope>
    <source>
        <strain evidence="3 4">SAG 2036</strain>
    </source>
</reference>
<comment type="caution">
    <text evidence="3">The sequence shown here is derived from an EMBL/GenBank/DDBJ whole genome shotgun (WGS) entry which is preliminary data.</text>
</comment>
<evidence type="ECO:0000256" key="1">
    <source>
        <dbReference type="SAM" id="MobiDB-lite"/>
    </source>
</evidence>
<feature type="compositionally biased region" description="Acidic residues" evidence="1">
    <location>
        <begin position="127"/>
        <end position="142"/>
    </location>
</feature>
<dbReference type="InterPro" id="IPR009071">
    <property type="entry name" value="HMG_box_dom"/>
</dbReference>
<accession>A0AAW1NPE8</accession>
<dbReference type="EMBL" id="JALJOQ010000261">
    <property type="protein sequence ID" value="KAK9786906.1"/>
    <property type="molecule type" value="Genomic_DNA"/>
</dbReference>
<protein>
    <recommendedName>
        <fullName evidence="2">HMG box domain-containing protein</fullName>
    </recommendedName>
</protein>
<feature type="region of interest" description="Disordered" evidence="1">
    <location>
        <begin position="117"/>
        <end position="255"/>
    </location>
</feature>
<dbReference type="Pfam" id="PF09011">
    <property type="entry name" value="HMG_box_2"/>
    <property type="match status" value="1"/>
</dbReference>
<proteinExistence type="predicted"/>
<name>A0AAW1NPE8_9CHLO</name>
<feature type="compositionally biased region" description="Basic and acidic residues" evidence="1">
    <location>
        <begin position="223"/>
        <end position="235"/>
    </location>
</feature>
<evidence type="ECO:0000313" key="3">
    <source>
        <dbReference type="EMBL" id="KAK9786906.1"/>
    </source>
</evidence>
<evidence type="ECO:0000313" key="4">
    <source>
        <dbReference type="Proteomes" id="UP001465755"/>
    </source>
</evidence>
<dbReference type="SUPFAM" id="SSF47095">
    <property type="entry name" value="HMG-box"/>
    <property type="match status" value="1"/>
</dbReference>
<dbReference type="Proteomes" id="UP001465755">
    <property type="component" value="Unassembled WGS sequence"/>
</dbReference>
<feature type="compositionally biased region" description="Basic residues" evidence="1">
    <location>
        <begin position="213"/>
        <end position="222"/>
    </location>
</feature>
<organism evidence="3 4">
    <name type="scientific">Symbiochloris irregularis</name>
    <dbReference type="NCBI Taxonomy" id="706552"/>
    <lineage>
        <taxon>Eukaryota</taxon>
        <taxon>Viridiplantae</taxon>
        <taxon>Chlorophyta</taxon>
        <taxon>core chlorophytes</taxon>
        <taxon>Trebouxiophyceae</taxon>
        <taxon>Trebouxiales</taxon>
        <taxon>Trebouxiaceae</taxon>
        <taxon>Symbiochloris</taxon>
    </lineage>
</organism>
<feature type="region of interest" description="Disordered" evidence="1">
    <location>
        <begin position="44"/>
        <end position="68"/>
    </location>
</feature>
<dbReference type="Gene3D" id="1.10.30.10">
    <property type="entry name" value="High mobility group box domain"/>
    <property type="match status" value="1"/>
</dbReference>
<sequence>MSNDRSVQAFAYVSRELQGCFGHLAEALDAHLRGEDLPASLFSHTEDAARKVRKPRGGKDPTKPKRQPTAYNIFVGKQIEELKAEGFQSDEPRGLFKAAIDRWNALSQEAKDQVTTDFQAAKAAAEESGEDEETADLAEEADTPGPEPAAARTETAQKSKSKTNQPPQAAHSTQAPARAAAASQAAVSQGAASQGAATPAAATPGADAAAGEKKKKKKKRDKEKHPHGDETEGGEKKKKKKKRDKERPADGQSNK</sequence>
<keyword evidence="4" id="KW-1185">Reference proteome</keyword>
<dbReference type="InterPro" id="IPR036910">
    <property type="entry name" value="HMG_box_dom_sf"/>
</dbReference>
<evidence type="ECO:0000259" key="2">
    <source>
        <dbReference type="Pfam" id="PF09011"/>
    </source>
</evidence>
<gene>
    <name evidence="3" type="ORF">WJX73_009851</name>
</gene>
<feature type="domain" description="HMG box" evidence="2">
    <location>
        <begin position="61"/>
        <end position="115"/>
    </location>
</feature>
<feature type="compositionally biased region" description="Low complexity" evidence="1">
    <location>
        <begin position="169"/>
        <end position="209"/>
    </location>
</feature>
<dbReference type="AlphaFoldDB" id="A0AAW1NPE8"/>